<reference evidence="1 2" key="1">
    <citation type="submission" date="2018-10" db="EMBL/GenBank/DDBJ databases">
        <title>Genomic Encyclopedia of Type Strains, Phase IV (KMG-IV): sequencing the most valuable type-strain genomes for metagenomic binning, comparative biology and taxonomic classification.</title>
        <authorList>
            <person name="Goeker M."/>
        </authorList>
    </citation>
    <scope>NUCLEOTIDE SEQUENCE [LARGE SCALE GENOMIC DNA]</scope>
    <source>
        <strain evidence="1 2">DSM 4734</strain>
    </source>
</reference>
<gene>
    <name evidence="1" type="ORF">C7435_0895</name>
</gene>
<dbReference type="SUPFAM" id="SSF51197">
    <property type="entry name" value="Clavaminate synthase-like"/>
    <property type="match status" value="1"/>
</dbReference>
<evidence type="ECO:0000313" key="1">
    <source>
        <dbReference type="EMBL" id="RKR02950.1"/>
    </source>
</evidence>
<organism evidence="1 2">
    <name type="scientific">Maricaulis maris</name>
    <dbReference type="NCBI Taxonomy" id="74318"/>
    <lineage>
        <taxon>Bacteria</taxon>
        <taxon>Pseudomonadati</taxon>
        <taxon>Pseudomonadota</taxon>
        <taxon>Alphaproteobacteria</taxon>
        <taxon>Maricaulales</taxon>
        <taxon>Maricaulaceae</taxon>
        <taxon>Maricaulis</taxon>
    </lineage>
</organism>
<dbReference type="Gene3D" id="2.60.120.620">
    <property type="entry name" value="q2cbj1_9rhob like domain"/>
    <property type="match status" value="1"/>
</dbReference>
<dbReference type="InterPro" id="IPR008775">
    <property type="entry name" value="Phytyl_CoA_dOase-like"/>
</dbReference>
<dbReference type="Proteomes" id="UP000273675">
    <property type="component" value="Unassembled WGS sequence"/>
</dbReference>
<protein>
    <submittedName>
        <fullName evidence="1">Phytanoyl-CoA dioxygenase PhyH</fullName>
    </submittedName>
</protein>
<comment type="caution">
    <text evidence="1">The sequence shown here is derived from an EMBL/GenBank/DDBJ whole genome shotgun (WGS) entry which is preliminary data.</text>
</comment>
<keyword evidence="1" id="KW-0223">Dioxygenase</keyword>
<dbReference type="EMBL" id="RBIM01000002">
    <property type="protein sequence ID" value="RKR02950.1"/>
    <property type="molecule type" value="Genomic_DNA"/>
</dbReference>
<dbReference type="Pfam" id="PF05721">
    <property type="entry name" value="PhyH"/>
    <property type="match status" value="1"/>
</dbReference>
<dbReference type="GO" id="GO:0016706">
    <property type="term" value="F:2-oxoglutarate-dependent dioxygenase activity"/>
    <property type="evidence" value="ECO:0007669"/>
    <property type="project" value="UniProtKB-ARBA"/>
</dbReference>
<proteinExistence type="predicted"/>
<keyword evidence="1" id="KW-0560">Oxidoreductase</keyword>
<evidence type="ECO:0000313" key="2">
    <source>
        <dbReference type="Proteomes" id="UP000273675"/>
    </source>
</evidence>
<name>A0A495DK05_9PROT</name>
<sequence>MREMVGHHDQPGRRIEESAPLYESKGIAALCKRIRTIWPKMRPVRMISFNKIADTNWAVPWHQDRVIAVHDRVDINGFKNWSRKDGVWHCEAPESVLARMLFVRLHLDDAAEADGAMEIALDSARHGRVSADNAEAIARSCQTTTPQCAAGDAIVLPMLTLHRSLASRSLRPRRVIRIDFADLELPGDLNWRT</sequence>
<dbReference type="AlphaFoldDB" id="A0A495DK05"/>
<accession>A0A495DK05</accession>